<gene>
    <name evidence="3" type="ORF">PECUL_23A054939</name>
</gene>
<dbReference type="GO" id="GO:0003743">
    <property type="term" value="F:translation initiation factor activity"/>
    <property type="evidence" value="ECO:0007669"/>
    <property type="project" value="UniProtKB-KW"/>
</dbReference>
<dbReference type="GO" id="GO:0016281">
    <property type="term" value="C:eukaryotic translation initiation factor 4F complex"/>
    <property type="evidence" value="ECO:0007669"/>
    <property type="project" value="TreeGrafter"/>
</dbReference>
<organism evidence="3 4">
    <name type="scientific">Pelobates cultripes</name>
    <name type="common">Western spadefoot toad</name>
    <dbReference type="NCBI Taxonomy" id="61616"/>
    <lineage>
        <taxon>Eukaryota</taxon>
        <taxon>Metazoa</taxon>
        <taxon>Chordata</taxon>
        <taxon>Craniata</taxon>
        <taxon>Vertebrata</taxon>
        <taxon>Euteleostomi</taxon>
        <taxon>Amphibia</taxon>
        <taxon>Batrachia</taxon>
        <taxon>Anura</taxon>
        <taxon>Pelobatoidea</taxon>
        <taxon>Pelobatidae</taxon>
        <taxon>Pelobates</taxon>
    </lineage>
</organism>
<keyword evidence="3" id="KW-0396">Initiation factor</keyword>
<dbReference type="GO" id="GO:0003729">
    <property type="term" value="F:mRNA binding"/>
    <property type="evidence" value="ECO:0007669"/>
    <property type="project" value="TreeGrafter"/>
</dbReference>
<keyword evidence="4" id="KW-1185">Reference proteome</keyword>
<dbReference type="SMART" id="SM00543">
    <property type="entry name" value="MIF4G"/>
    <property type="match status" value="1"/>
</dbReference>
<accession>A0AAD1THX3</accession>
<reference evidence="3" key="1">
    <citation type="submission" date="2022-03" db="EMBL/GenBank/DDBJ databases">
        <authorList>
            <person name="Alioto T."/>
            <person name="Alioto T."/>
            <person name="Gomez Garrido J."/>
        </authorList>
    </citation>
    <scope>NUCLEOTIDE SEQUENCE</scope>
</reference>
<sequence length="449" mass="51629">MLEELPVSSDTVIYYSETTLDCPTVQPEELLLINKEGTPEQEQTEIKNNQPGTHVSLSSDHEEQPPGEADKVRKKCQDRAVPVLQEKTNIKTKVEMILYDRVSLLRLKSITQEPKDLSEIAKIYQGMLIKPHLRPVNPSRFTSRKYTPLTANFFHPAKDNYRLPLGMGQMRSQQAPGKEPRKILQVTDNVKQSTSEKACKSPMKRANEDPTMAKAQELIRSKVCSILNKITPQTFQHLIKQVKDLSIHTEYQLKAVVEVIFEKAIAESYFAVVNASMCNWLIMIEVPTEDNPEESITFRRLLIRLCQKEFEGGENGNERTEKLQKELDAATSPKEKTRLKEELSDAFNKACRRYQGNITFIGELFKLKLLSEETMKDCLMKLLNRNSEESMECICILLTTIGKSLENAQCRLDNYISKIDIFIKKQKTSSRIRVLVQDVMEFRRNNWVP</sequence>
<dbReference type="Pfam" id="PF02854">
    <property type="entry name" value="MIF4G"/>
    <property type="match status" value="1"/>
</dbReference>
<feature type="compositionally biased region" description="Polar residues" evidence="1">
    <location>
        <begin position="46"/>
        <end position="58"/>
    </location>
</feature>
<dbReference type="AlphaFoldDB" id="A0AAD1THX3"/>
<keyword evidence="3" id="KW-0648">Protein biosynthesis</keyword>
<dbReference type="Gene3D" id="1.25.40.180">
    <property type="match status" value="1"/>
</dbReference>
<feature type="compositionally biased region" description="Basic and acidic residues" evidence="1">
    <location>
        <begin position="59"/>
        <end position="74"/>
    </location>
</feature>
<evidence type="ECO:0000313" key="4">
    <source>
        <dbReference type="Proteomes" id="UP001295444"/>
    </source>
</evidence>
<dbReference type="InterPro" id="IPR003890">
    <property type="entry name" value="MIF4G-like_typ-3"/>
</dbReference>
<evidence type="ECO:0000313" key="3">
    <source>
        <dbReference type="EMBL" id="CAH2327544.1"/>
    </source>
</evidence>
<dbReference type="PANTHER" id="PTHR23253">
    <property type="entry name" value="EUKARYOTIC TRANSLATION INITIATION FACTOR 4 GAMMA"/>
    <property type="match status" value="1"/>
</dbReference>
<evidence type="ECO:0000259" key="2">
    <source>
        <dbReference type="SMART" id="SM00543"/>
    </source>
</evidence>
<proteinExistence type="predicted"/>
<feature type="domain" description="MIF4G" evidence="2">
    <location>
        <begin position="220"/>
        <end position="446"/>
    </location>
</feature>
<dbReference type="PANTHER" id="PTHR23253:SF78">
    <property type="entry name" value="EUKARYOTIC TRANSLATION INITIATION FACTOR 4G1, ISOFORM B-RELATED"/>
    <property type="match status" value="1"/>
</dbReference>
<protein>
    <submittedName>
        <fullName evidence="3">Eukaryotic translation initiation factor 4 gamma 1 isoform X3</fullName>
    </submittedName>
</protein>
<dbReference type="SUPFAM" id="SSF48371">
    <property type="entry name" value="ARM repeat"/>
    <property type="match status" value="1"/>
</dbReference>
<dbReference type="InterPro" id="IPR016024">
    <property type="entry name" value="ARM-type_fold"/>
</dbReference>
<dbReference type="EMBL" id="OW240924">
    <property type="protein sequence ID" value="CAH2327544.1"/>
    <property type="molecule type" value="Genomic_DNA"/>
</dbReference>
<feature type="region of interest" description="Disordered" evidence="1">
    <location>
        <begin position="38"/>
        <end position="74"/>
    </location>
</feature>
<name>A0AAD1THX3_PELCU</name>
<evidence type="ECO:0000256" key="1">
    <source>
        <dbReference type="SAM" id="MobiDB-lite"/>
    </source>
</evidence>
<dbReference type="Proteomes" id="UP001295444">
    <property type="component" value="Chromosome 13"/>
</dbReference>